<evidence type="ECO:0000259" key="2">
    <source>
        <dbReference type="PROSITE" id="PS50011"/>
    </source>
</evidence>
<keyword evidence="5" id="KW-1185">Reference proteome</keyword>
<dbReference type="InterPro" id="IPR008271">
    <property type="entry name" value="Ser/Thr_kinase_AS"/>
</dbReference>
<sequence>MTVMAPHLASDGTAAVPPPPTPLTPAGASCDVGAAIAAMATAVQCGDFAGAEALGAAAPLHLALPKHAVLNLQPLSLGAQAAVFTADLAPDCAHLLPGLALPASHTGGGLTVAVKRAHIRDSADLHRFRREAALLAQLQHPHLVRLLGARLLPPGYQLVLQLEATSMAAELHRSGWRPHRSLQLRLGAQLAAVVAHMHAAGYVHRDIKPANVLLNDARDTARLADLGLAAAAAELAAAAASHAKPTGGFHKQRMVGTLEYMAPEVLLKEPHSPAADVFALAVTLNEMATGAIPYSDCTRDNPLAHTILEMGYGRQELAAAVAAEGLRPSLPPDVLPQLAELLVKCWARRPEERPSAAEVAAVLKRLASDAEAEAGGAVEAAAESRDGISAAAASEPMPVDGPTHGLQLWDVGRQAVADAGAPGFAQPAAAPAVTTATSAAAAAAGDGGSPGPGSWLAAHCSSAVGSGQAAAAVAPPTVFSGSYLTAGSRDKMEDFVTVLEDPFGTAGYHGCTALGVFDGHRGASAAEFLHRNLRQLLAAQLGGSPSGGGGDLLAAALAAADTTFRAQEDAAWAERLARMGAAAAGPRPAPGSTATLLLTYLGWPGSQQRRQGGGEGQQAPPRQMLAVAHLGDSRVVLCRGGQAVQLTRDHTADCAEERRRVAAAGGACAVRAGGWRVGTAGLQVTRSIGDADLKGQGVSAEAEVAEVELSQQDSFLIAATDGLWDRVSNEDAVALVQDTVKHPGMCAQRLALEAIARGSGDNVAVIVAFLNCDGSTVERVYSQGRLKYSGAADAAERRKAAAAAAPSADELRDTY</sequence>
<dbReference type="SUPFAM" id="SSF81606">
    <property type="entry name" value="PP2C-like"/>
    <property type="match status" value="1"/>
</dbReference>
<dbReference type="SUPFAM" id="SSF56112">
    <property type="entry name" value="Protein kinase-like (PK-like)"/>
    <property type="match status" value="1"/>
</dbReference>
<dbReference type="GO" id="GO:0005524">
    <property type="term" value="F:ATP binding"/>
    <property type="evidence" value="ECO:0007669"/>
    <property type="project" value="InterPro"/>
</dbReference>
<dbReference type="PROSITE" id="PS00108">
    <property type="entry name" value="PROTEIN_KINASE_ST"/>
    <property type="match status" value="1"/>
</dbReference>
<evidence type="ECO:0000256" key="1">
    <source>
        <dbReference type="SAM" id="MobiDB-lite"/>
    </source>
</evidence>
<dbReference type="EMBL" id="SIDB01000001">
    <property type="protein sequence ID" value="KAI3439126.1"/>
    <property type="molecule type" value="Genomic_DNA"/>
</dbReference>
<dbReference type="Gene3D" id="1.10.510.10">
    <property type="entry name" value="Transferase(Phosphotransferase) domain 1"/>
    <property type="match status" value="1"/>
</dbReference>
<reference evidence="4" key="2">
    <citation type="submission" date="2020-11" db="EMBL/GenBank/DDBJ databases">
        <authorList>
            <person name="Cecchin M."/>
            <person name="Marcolungo L."/>
            <person name="Rossato M."/>
            <person name="Girolomoni L."/>
            <person name="Cosentino E."/>
            <person name="Cuine S."/>
            <person name="Li-Beisson Y."/>
            <person name="Delledonne M."/>
            <person name="Ballottari M."/>
        </authorList>
    </citation>
    <scope>NUCLEOTIDE SEQUENCE</scope>
    <source>
        <strain evidence="4">211/11P</strain>
        <tissue evidence="4">Whole cell</tissue>
    </source>
</reference>
<proteinExistence type="predicted"/>
<dbReference type="SMART" id="SM00220">
    <property type="entry name" value="S_TKc"/>
    <property type="match status" value="1"/>
</dbReference>
<feature type="region of interest" description="Disordered" evidence="1">
    <location>
        <begin position="1"/>
        <end position="20"/>
    </location>
</feature>
<dbReference type="InterPro" id="IPR015655">
    <property type="entry name" value="PP2C"/>
</dbReference>
<dbReference type="OrthoDB" id="10264738at2759"/>
<dbReference type="InterPro" id="IPR011009">
    <property type="entry name" value="Kinase-like_dom_sf"/>
</dbReference>
<dbReference type="PROSITE" id="PS50011">
    <property type="entry name" value="PROTEIN_KINASE_DOM"/>
    <property type="match status" value="1"/>
</dbReference>
<dbReference type="PANTHER" id="PTHR47992">
    <property type="entry name" value="PROTEIN PHOSPHATASE"/>
    <property type="match status" value="1"/>
</dbReference>
<organism evidence="4 5">
    <name type="scientific">Chlorella vulgaris</name>
    <name type="common">Green alga</name>
    <dbReference type="NCBI Taxonomy" id="3077"/>
    <lineage>
        <taxon>Eukaryota</taxon>
        <taxon>Viridiplantae</taxon>
        <taxon>Chlorophyta</taxon>
        <taxon>core chlorophytes</taxon>
        <taxon>Trebouxiophyceae</taxon>
        <taxon>Chlorellales</taxon>
        <taxon>Chlorellaceae</taxon>
        <taxon>Chlorella clade</taxon>
        <taxon>Chlorella</taxon>
    </lineage>
</organism>
<dbReference type="CDD" id="cd00143">
    <property type="entry name" value="PP2Cc"/>
    <property type="match status" value="1"/>
</dbReference>
<accession>A0A9D4U2E1</accession>
<dbReference type="GO" id="GO:0004722">
    <property type="term" value="F:protein serine/threonine phosphatase activity"/>
    <property type="evidence" value="ECO:0007669"/>
    <property type="project" value="InterPro"/>
</dbReference>
<evidence type="ECO:0000313" key="4">
    <source>
        <dbReference type="EMBL" id="KAI3439126.1"/>
    </source>
</evidence>
<dbReference type="Gene3D" id="3.30.200.20">
    <property type="entry name" value="Phosphorylase Kinase, domain 1"/>
    <property type="match status" value="1"/>
</dbReference>
<gene>
    <name evidence="4" type="ORF">D9Q98_001534</name>
</gene>
<dbReference type="InterPro" id="IPR000719">
    <property type="entry name" value="Prot_kinase_dom"/>
</dbReference>
<dbReference type="AlphaFoldDB" id="A0A9D4U2E1"/>
<dbReference type="InterPro" id="IPR001932">
    <property type="entry name" value="PPM-type_phosphatase-like_dom"/>
</dbReference>
<dbReference type="Proteomes" id="UP001055712">
    <property type="component" value="Unassembled WGS sequence"/>
</dbReference>
<dbReference type="Gene3D" id="3.60.40.10">
    <property type="entry name" value="PPM-type phosphatase domain"/>
    <property type="match status" value="1"/>
</dbReference>
<evidence type="ECO:0000259" key="3">
    <source>
        <dbReference type="PROSITE" id="PS51746"/>
    </source>
</evidence>
<name>A0A9D4U2E1_CHLVU</name>
<dbReference type="SMART" id="SM00332">
    <property type="entry name" value="PP2Cc"/>
    <property type="match status" value="1"/>
</dbReference>
<dbReference type="Pfam" id="PF00069">
    <property type="entry name" value="Pkinase"/>
    <property type="match status" value="1"/>
</dbReference>
<dbReference type="Pfam" id="PF00481">
    <property type="entry name" value="PP2C"/>
    <property type="match status" value="1"/>
</dbReference>
<protein>
    <submittedName>
        <fullName evidence="4">Uncharacterized protein</fullName>
    </submittedName>
</protein>
<evidence type="ECO:0000313" key="5">
    <source>
        <dbReference type="Proteomes" id="UP001055712"/>
    </source>
</evidence>
<comment type="caution">
    <text evidence="4">The sequence shown here is derived from an EMBL/GenBank/DDBJ whole genome shotgun (WGS) entry which is preliminary data.</text>
</comment>
<dbReference type="GO" id="GO:0004672">
    <property type="term" value="F:protein kinase activity"/>
    <property type="evidence" value="ECO:0007669"/>
    <property type="project" value="InterPro"/>
</dbReference>
<feature type="domain" description="Protein kinase" evidence="2">
    <location>
        <begin position="69"/>
        <end position="366"/>
    </location>
</feature>
<dbReference type="PROSITE" id="PS51746">
    <property type="entry name" value="PPM_2"/>
    <property type="match status" value="1"/>
</dbReference>
<reference evidence="4" key="1">
    <citation type="journal article" date="2019" name="Plant J.">
        <title>Chlorella vulgaris genome assembly and annotation reveals the molecular basis for metabolic acclimation to high light conditions.</title>
        <authorList>
            <person name="Cecchin M."/>
            <person name="Marcolungo L."/>
            <person name="Rossato M."/>
            <person name="Girolomoni L."/>
            <person name="Cosentino E."/>
            <person name="Cuine S."/>
            <person name="Li-Beisson Y."/>
            <person name="Delledonne M."/>
            <person name="Ballottari M."/>
        </authorList>
    </citation>
    <scope>NUCLEOTIDE SEQUENCE</scope>
    <source>
        <strain evidence="4">211/11P</strain>
    </source>
</reference>
<feature type="domain" description="PPM-type phosphatase" evidence="3">
    <location>
        <begin position="479"/>
        <end position="770"/>
    </location>
</feature>
<dbReference type="InterPro" id="IPR036457">
    <property type="entry name" value="PPM-type-like_dom_sf"/>
</dbReference>